<reference evidence="2" key="1">
    <citation type="submission" date="2022-11" db="EMBL/GenBank/DDBJ databases">
        <title>Refractory cell wall polysaccharides provide important carbon source for microbial heterotrophs in the hadal ocean.</title>
        <authorList>
            <person name="Zhu X."/>
        </authorList>
    </citation>
    <scope>NUCLEOTIDE SEQUENCE</scope>
    <source>
        <strain evidence="2">MTRN7</strain>
    </source>
</reference>
<keyword evidence="3" id="KW-1185">Reference proteome</keyword>
<evidence type="ECO:0000256" key="1">
    <source>
        <dbReference type="SAM" id="MobiDB-lite"/>
    </source>
</evidence>
<gene>
    <name evidence="2" type="ORF">OOZ35_04640</name>
</gene>
<name>A0ABT4RY81_9FLAO</name>
<dbReference type="EMBL" id="JAPFGC010000002">
    <property type="protein sequence ID" value="MDA0176778.1"/>
    <property type="molecule type" value="Genomic_DNA"/>
</dbReference>
<accession>A0ABT4RY81</accession>
<feature type="region of interest" description="Disordered" evidence="1">
    <location>
        <begin position="122"/>
        <end position="152"/>
    </location>
</feature>
<sequence length="152" mass="16712">MKNLFSLIVGLLIGALITYYFFSPTGMTTPPPLTMPSGIITPTEAKKLSDNWTNLRQQYVDSVAYEAEDNRSSWYSIKDMEYYVNYAKDSLNASGIRLYLGVDTSVGPKGLTTIFLVPTENDKRSGTQKDISTANGLDKGTNGIPPGQPYPN</sequence>
<dbReference type="Proteomes" id="UP001149142">
    <property type="component" value="Unassembled WGS sequence"/>
</dbReference>
<organism evidence="2 3">
    <name type="scientific">Mesoflavibacter profundi</name>
    <dbReference type="NCBI Taxonomy" id="2708110"/>
    <lineage>
        <taxon>Bacteria</taxon>
        <taxon>Pseudomonadati</taxon>
        <taxon>Bacteroidota</taxon>
        <taxon>Flavobacteriia</taxon>
        <taxon>Flavobacteriales</taxon>
        <taxon>Flavobacteriaceae</taxon>
        <taxon>Mesoflavibacter</taxon>
    </lineage>
</organism>
<comment type="caution">
    <text evidence="2">The sequence shown here is derived from an EMBL/GenBank/DDBJ whole genome shotgun (WGS) entry which is preliminary data.</text>
</comment>
<evidence type="ECO:0000313" key="2">
    <source>
        <dbReference type="EMBL" id="MDA0176778.1"/>
    </source>
</evidence>
<evidence type="ECO:0000313" key="3">
    <source>
        <dbReference type="Proteomes" id="UP001149142"/>
    </source>
</evidence>
<protein>
    <submittedName>
        <fullName evidence="2">Uncharacterized protein</fullName>
    </submittedName>
</protein>
<dbReference type="RefSeq" id="WP_270005182.1">
    <property type="nucleotide sequence ID" value="NZ_CAXQEU010000123.1"/>
</dbReference>
<proteinExistence type="predicted"/>